<evidence type="ECO:0000313" key="3">
    <source>
        <dbReference type="Proteomes" id="UP000271889"/>
    </source>
</evidence>
<keyword evidence="1" id="KW-1133">Transmembrane helix</keyword>
<dbReference type="EMBL" id="UYRV01106664">
    <property type="protein sequence ID" value="VDN22635.1"/>
    <property type="molecule type" value="Genomic_DNA"/>
</dbReference>
<dbReference type="AlphaFoldDB" id="A0A3P7M016"/>
<evidence type="ECO:0000313" key="2">
    <source>
        <dbReference type="EMBL" id="VDN22635.1"/>
    </source>
</evidence>
<keyword evidence="1" id="KW-0472">Membrane</keyword>
<keyword evidence="1" id="KW-0812">Transmembrane</keyword>
<keyword evidence="3" id="KW-1185">Reference proteome</keyword>
<evidence type="ECO:0000256" key="1">
    <source>
        <dbReference type="SAM" id="Phobius"/>
    </source>
</evidence>
<sequence length="67" mass="7348">MVGVLLVVVVVVMVVKLMVEVVVLEEELLVEGLGELLVKVVVGEESQIGCLALELQQLEWHTLDSSY</sequence>
<accession>A0A3P7M016</accession>
<feature type="transmembrane region" description="Helical" evidence="1">
    <location>
        <begin position="6"/>
        <end position="24"/>
    </location>
</feature>
<dbReference type="Proteomes" id="UP000271889">
    <property type="component" value="Unassembled WGS sequence"/>
</dbReference>
<reference evidence="2 3" key="1">
    <citation type="submission" date="2018-11" db="EMBL/GenBank/DDBJ databases">
        <authorList>
            <consortium name="Pathogen Informatics"/>
        </authorList>
    </citation>
    <scope>NUCLEOTIDE SEQUENCE [LARGE SCALE GENOMIC DNA]</scope>
</reference>
<protein>
    <submittedName>
        <fullName evidence="2">Uncharacterized protein</fullName>
    </submittedName>
</protein>
<gene>
    <name evidence="2" type="ORF">CGOC_LOCUS9355</name>
</gene>
<proteinExistence type="predicted"/>
<organism evidence="2 3">
    <name type="scientific">Cylicostephanus goldi</name>
    <name type="common">Nematode worm</name>
    <dbReference type="NCBI Taxonomy" id="71465"/>
    <lineage>
        <taxon>Eukaryota</taxon>
        <taxon>Metazoa</taxon>
        <taxon>Ecdysozoa</taxon>
        <taxon>Nematoda</taxon>
        <taxon>Chromadorea</taxon>
        <taxon>Rhabditida</taxon>
        <taxon>Rhabditina</taxon>
        <taxon>Rhabditomorpha</taxon>
        <taxon>Strongyloidea</taxon>
        <taxon>Strongylidae</taxon>
        <taxon>Cylicostephanus</taxon>
    </lineage>
</organism>
<name>A0A3P7M016_CYLGO</name>